<comment type="caution">
    <text evidence="2">The sequence shown here is derived from an EMBL/GenBank/DDBJ whole genome shotgun (WGS) entry which is preliminary data.</text>
</comment>
<dbReference type="Proteomes" id="UP000028534">
    <property type="component" value="Unassembled WGS sequence"/>
</dbReference>
<proteinExistence type="predicted"/>
<protein>
    <submittedName>
        <fullName evidence="2">Uncharacterized protein</fullName>
    </submittedName>
</protein>
<evidence type="ECO:0000313" key="2">
    <source>
        <dbReference type="EMBL" id="KEZ12025.1"/>
    </source>
</evidence>
<feature type="region of interest" description="Disordered" evidence="1">
    <location>
        <begin position="1"/>
        <end position="49"/>
    </location>
</feature>
<name>A0A084E233_SPHYA</name>
<reference evidence="2 3" key="1">
    <citation type="submission" date="2014-03" db="EMBL/GenBank/DDBJ databases">
        <title>Genome sequence of Sphingobium yanoikuyae B1.</title>
        <authorList>
            <person name="Gan H.M."/>
            <person name="Gan H.Y."/>
            <person name="Savka M.A."/>
        </authorList>
    </citation>
    <scope>NUCLEOTIDE SEQUENCE [LARGE SCALE GENOMIC DNA]</scope>
    <source>
        <strain evidence="2 3">B1</strain>
    </source>
</reference>
<organism evidence="2 3">
    <name type="scientific">Sphingobium yanoikuyae</name>
    <name type="common">Sphingomonas yanoikuyae</name>
    <dbReference type="NCBI Taxonomy" id="13690"/>
    <lineage>
        <taxon>Bacteria</taxon>
        <taxon>Pseudomonadati</taxon>
        <taxon>Pseudomonadota</taxon>
        <taxon>Alphaproteobacteria</taxon>
        <taxon>Sphingomonadales</taxon>
        <taxon>Sphingomonadaceae</taxon>
        <taxon>Sphingobium</taxon>
    </lineage>
</organism>
<sequence length="49" mass="5569">MGEHKTLDPLGRARTQPLTNHTAEREAAEVDQRDSEHVEEFHNVSTKSI</sequence>
<dbReference type="EMBL" id="JGVR01000079">
    <property type="protein sequence ID" value="KEZ12025.1"/>
    <property type="molecule type" value="Genomic_DNA"/>
</dbReference>
<dbReference type="AlphaFoldDB" id="A0A084E233"/>
<accession>A0A084E233</accession>
<evidence type="ECO:0000256" key="1">
    <source>
        <dbReference type="SAM" id="MobiDB-lite"/>
    </source>
</evidence>
<evidence type="ECO:0000313" key="3">
    <source>
        <dbReference type="Proteomes" id="UP000028534"/>
    </source>
</evidence>
<feature type="compositionally biased region" description="Basic and acidic residues" evidence="1">
    <location>
        <begin position="22"/>
        <end position="42"/>
    </location>
</feature>
<gene>
    <name evidence="2" type="ORF">CP98_05252</name>
</gene>